<feature type="domain" description="Transposase DDE" evidence="1">
    <location>
        <begin position="27"/>
        <end position="118"/>
    </location>
</feature>
<reference evidence="2" key="1">
    <citation type="submission" date="2019-03" db="EMBL/GenBank/DDBJ databases">
        <title>Single cell metagenomics reveals metabolic interactions within the superorganism composed of flagellate Streblomastix strix and complex community of Bacteroidetes bacteria on its surface.</title>
        <authorList>
            <person name="Treitli S.C."/>
            <person name="Kolisko M."/>
            <person name="Husnik F."/>
            <person name="Keeling P."/>
            <person name="Hampl V."/>
        </authorList>
    </citation>
    <scope>NUCLEOTIDE SEQUENCE</scope>
    <source>
        <strain evidence="2">STM</strain>
    </source>
</reference>
<proteinExistence type="predicted"/>
<dbReference type="AlphaFoldDB" id="A0A5J4S531"/>
<comment type="caution">
    <text evidence="2">The sequence shown here is derived from an EMBL/GenBank/DDBJ whole genome shotgun (WGS) entry which is preliminary data.</text>
</comment>
<dbReference type="InterPro" id="IPR025668">
    <property type="entry name" value="Tnp_DDE_dom"/>
</dbReference>
<protein>
    <recommendedName>
        <fullName evidence="1">Transposase DDE domain-containing protein</fullName>
    </recommendedName>
</protein>
<accession>A0A5J4S531</accession>
<organism evidence="2">
    <name type="scientific">termite gut metagenome</name>
    <dbReference type="NCBI Taxonomy" id="433724"/>
    <lineage>
        <taxon>unclassified sequences</taxon>
        <taxon>metagenomes</taxon>
        <taxon>organismal metagenomes</taxon>
    </lineage>
</organism>
<sequence>MSTSPITQYKNKYEIRNWKSYNKSLCQRGILSLWLEDSLLQDWEYVSRKKNEVGEQTYSDSIIRCCLLLKITYLLKLPQSTGFIQSMFFLMGKNHFAVPDYSTLCRRQKSLSVAISNRVGIWREISYRHRFDGIEGVWRRGMESA</sequence>
<name>A0A5J4S531_9ZZZZ</name>
<gene>
    <name evidence="2" type="ORF">EZS27_011807</name>
</gene>
<dbReference type="EMBL" id="SNRY01000468">
    <property type="protein sequence ID" value="KAA6340331.1"/>
    <property type="molecule type" value="Genomic_DNA"/>
</dbReference>
<dbReference type="Pfam" id="PF13737">
    <property type="entry name" value="DDE_Tnp_1_5"/>
    <property type="match status" value="1"/>
</dbReference>
<evidence type="ECO:0000313" key="2">
    <source>
        <dbReference type="EMBL" id="KAA6340331.1"/>
    </source>
</evidence>
<evidence type="ECO:0000259" key="1">
    <source>
        <dbReference type="Pfam" id="PF13737"/>
    </source>
</evidence>